<dbReference type="EnsemblPlants" id="KRH54496">
    <property type="protein sequence ID" value="KRH54496"/>
    <property type="gene ID" value="GLYMA_06G189800"/>
</dbReference>
<name>K7KVW2_SOYBN</name>
<dbReference type="HOGENOM" id="CLU_3054227_0_0_1"/>
<sequence>MFPTLQKSPNAKLWAHRMLALYTQFHPWSIPVIHICINSMHMIYLQRAFTSDTK</sequence>
<dbReference type="PaxDb" id="3847-GLYMA06G20190.1"/>
<dbReference type="Proteomes" id="UP000008827">
    <property type="component" value="Chromosome 6"/>
</dbReference>
<gene>
    <name evidence="1" type="ORF">GLYMA_06G189800</name>
</gene>
<dbReference type="AlphaFoldDB" id="K7KVW2"/>
<accession>K7KVW2</accession>
<dbReference type="EMBL" id="CM000839">
    <property type="protein sequence ID" value="KRH54496.1"/>
    <property type="molecule type" value="Genomic_DNA"/>
</dbReference>
<evidence type="ECO:0000313" key="2">
    <source>
        <dbReference type="EnsemblPlants" id="KRH54496"/>
    </source>
</evidence>
<dbReference type="InParanoid" id="K7KVW2"/>
<dbReference type="Gramene" id="KRH54496">
    <property type="protein sequence ID" value="KRH54496"/>
    <property type="gene ID" value="GLYMA_06G189800"/>
</dbReference>
<evidence type="ECO:0000313" key="1">
    <source>
        <dbReference type="EMBL" id="KRH54496.1"/>
    </source>
</evidence>
<keyword evidence="3" id="KW-1185">Reference proteome</keyword>
<organism evidence="2">
    <name type="scientific">Glycine max</name>
    <name type="common">Soybean</name>
    <name type="synonym">Glycine hispida</name>
    <dbReference type="NCBI Taxonomy" id="3847"/>
    <lineage>
        <taxon>Eukaryota</taxon>
        <taxon>Viridiplantae</taxon>
        <taxon>Streptophyta</taxon>
        <taxon>Embryophyta</taxon>
        <taxon>Tracheophyta</taxon>
        <taxon>Spermatophyta</taxon>
        <taxon>Magnoliopsida</taxon>
        <taxon>eudicotyledons</taxon>
        <taxon>Gunneridae</taxon>
        <taxon>Pentapetalae</taxon>
        <taxon>rosids</taxon>
        <taxon>fabids</taxon>
        <taxon>Fabales</taxon>
        <taxon>Fabaceae</taxon>
        <taxon>Papilionoideae</taxon>
        <taxon>50 kb inversion clade</taxon>
        <taxon>NPAAA clade</taxon>
        <taxon>indigoferoid/millettioid clade</taxon>
        <taxon>Phaseoleae</taxon>
        <taxon>Glycine</taxon>
        <taxon>Glycine subgen. Soja</taxon>
    </lineage>
</organism>
<reference evidence="1 2" key="1">
    <citation type="journal article" date="2010" name="Nature">
        <title>Genome sequence of the palaeopolyploid soybean.</title>
        <authorList>
            <person name="Schmutz J."/>
            <person name="Cannon S.B."/>
            <person name="Schlueter J."/>
            <person name="Ma J."/>
            <person name="Mitros T."/>
            <person name="Nelson W."/>
            <person name="Hyten D.L."/>
            <person name="Song Q."/>
            <person name="Thelen J.J."/>
            <person name="Cheng J."/>
            <person name="Xu D."/>
            <person name="Hellsten U."/>
            <person name="May G.D."/>
            <person name="Yu Y."/>
            <person name="Sakurai T."/>
            <person name="Umezawa T."/>
            <person name="Bhattacharyya M.K."/>
            <person name="Sandhu D."/>
            <person name="Valliyodan B."/>
            <person name="Lindquist E."/>
            <person name="Peto M."/>
            <person name="Grant D."/>
            <person name="Shu S."/>
            <person name="Goodstein D."/>
            <person name="Barry K."/>
            <person name="Futrell-Griggs M."/>
            <person name="Abernathy B."/>
            <person name="Du J."/>
            <person name="Tian Z."/>
            <person name="Zhu L."/>
            <person name="Gill N."/>
            <person name="Joshi T."/>
            <person name="Libault M."/>
            <person name="Sethuraman A."/>
            <person name="Zhang X.-C."/>
            <person name="Shinozaki K."/>
            <person name="Nguyen H.T."/>
            <person name="Wing R.A."/>
            <person name="Cregan P."/>
            <person name="Specht J."/>
            <person name="Grimwood J."/>
            <person name="Rokhsar D."/>
            <person name="Stacey G."/>
            <person name="Shoemaker R.C."/>
            <person name="Jackson S.A."/>
        </authorList>
    </citation>
    <scope>NUCLEOTIDE SEQUENCE [LARGE SCALE GENOMIC DNA]</scope>
    <source>
        <strain evidence="2">cv. Williams 82</strain>
        <tissue evidence="1">Callus</tissue>
    </source>
</reference>
<protein>
    <submittedName>
        <fullName evidence="1 2">Uncharacterized protein</fullName>
    </submittedName>
</protein>
<evidence type="ECO:0000313" key="3">
    <source>
        <dbReference type="Proteomes" id="UP000008827"/>
    </source>
</evidence>
<reference evidence="1" key="3">
    <citation type="submission" date="2018-07" db="EMBL/GenBank/DDBJ databases">
        <title>WGS assembly of Glycine max.</title>
        <authorList>
            <person name="Schmutz J."/>
            <person name="Cannon S."/>
            <person name="Schlueter J."/>
            <person name="Ma J."/>
            <person name="Mitros T."/>
            <person name="Nelson W."/>
            <person name="Hyten D."/>
            <person name="Song Q."/>
            <person name="Thelen J."/>
            <person name="Cheng J."/>
            <person name="Xu D."/>
            <person name="Hellsten U."/>
            <person name="May G."/>
            <person name="Yu Y."/>
            <person name="Sakurai T."/>
            <person name="Umezawa T."/>
            <person name="Bhattacharyya M."/>
            <person name="Sandhu D."/>
            <person name="Valliyodan B."/>
            <person name="Lindquist E."/>
            <person name="Peto M."/>
            <person name="Grant D."/>
            <person name="Shu S."/>
            <person name="Goodstein D."/>
            <person name="Barry K."/>
            <person name="Futrell-Griggs M."/>
            <person name="Abernathy B."/>
            <person name="Du J."/>
            <person name="Tian Z."/>
            <person name="Zhu L."/>
            <person name="Gill N."/>
            <person name="Joshi T."/>
            <person name="Libault M."/>
            <person name="Sethuraman A."/>
            <person name="Zhang X."/>
            <person name="Shinozaki K."/>
            <person name="Nguyen H."/>
            <person name="Wing R."/>
            <person name="Cregan P."/>
            <person name="Specht J."/>
            <person name="Grimwood J."/>
            <person name="Rokhsar D."/>
            <person name="Stacey G."/>
            <person name="Shoemaker R."/>
            <person name="Jackson S."/>
        </authorList>
    </citation>
    <scope>NUCLEOTIDE SEQUENCE</scope>
    <source>
        <tissue evidence="1">Callus</tissue>
    </source>
</reference>
<reference evidence="2" key="2">
    <citation type="submission" date="2018-02" db="UniProtKB">
        <authorList>
            <consortium name="EnsemblPlants"/>
        </authorList>
    </citation>
    <scope>IDENTIFICATION</scope>
    <source>
        <strain evidence="2">Williams 82</strain>
    </source>
</reference>
<proteinExistence type="predicted"/>